<dbReference type="InterPro" id="IPR023346">
    <property type="entry name" value="Lysozyme-like_dom_sf"/>
</dbReference>
<evidence type="ECO:0000256" key="2">
    <source>
        <dbReference type="ARBA" id="ARBA00007090"/>
    </source>
</evidence>
<dbReference type="PANTHER" id="PTHR32282">
    <property type="entry name" value="BINDING PROTEIN TRANSPEPTIDASE, PUTATIVE-RELATED"/>
    <property type="match status" value="1"/>
</dbReference>
<dbReference type="InterPro" id="IPR036950">
    <property type="entry name" value="PBP_transglycosylase"/>
</dbReference>
<keyword evidence="6" id="KW-0328">Glycosyltransferase</keyword>
<organism evidence="16 17">
    <name type="scientific">Parabacteroides chinchillae</name>
    <dbReference type="NCBI Taxonomy" id="871327"/>
    <lineage>
        <taxon>Bacteria</taxon>
        <taxon>Pseudomonadati</taxon>
        <taxon>Bacteroidota</taxon>
        <taxon>Bacteroidia</taxon>
        <taxon>Bacteroidales</taxon>
        <taxon>Tannerellaceae</taxon>
        <taxon>Parabacteroides</taxon>
    </lineage>
</organism>
<feature type="domain" description="Penicillin-binding C-terminal" evidence="15">
    <location>
        <begin position="700"/>
        <end position="788"/>
    </location>
</feature>
<dbReference type="GO" id="GO:0008955">
    <property type="term" value="F:peptidoglycan glycosyltransferase activity"/>
    <property type="evidence" value="ECO:0007669"/>
    <property type="project" value="UniProtKB-EC"/>
</dbReference>
<evidence type="ECO:0000256" key="10">
    <source>
        <dbReference type="ARBA" id="ARBA00044770"/>
    </source>
</evidence>
<keyword evidence="12" id="KW-0812">Transmembrane</keyword>
<accession>A0A8G2BTJ2</accession>
<dbReference type="Gene3D" id="3.40.710.10">
    <property type="entry name" value="DD-peptidase/beta-lactamase superfamily"/>
    <property type="match status" value="1"/>
</dbReference>
<dbReference type="GO" id="GO:0030288">
    <property type="term" value="C:outer membrane-bounded periplasmic space"/>
    <property type="evidence" value="ECO:0007669"/>
    <property type="project" value="TreeGrafter"/>
</dbReference>
<feature type="domain" description="Glycosyl transferase family 51" evidence="14">
    <location>
        <begin position="66"/>
        <end position="223"/>
    </location>
</feature>
<evidence type="ECO:0000256" key="5">
    <source>
        <dbReference type="ARBA" id="ARBA00022670"/>
    </source>
</evidence>
<evidence type="ECO:0000256" key="9">
    <source>
        <dbReference type="ARBA" id="ARBA00023268"/>
    </source>
</evidence>
<dbReference type="InterPro" id="IPR011815">
    <property type="entry name" value="PBP_1c"/>
</dbReference>
<dbReference type="GO" id="GO:0006508">
    <property type="term" value="P:proteolysis"/>
    <property type="evidence" value="ECO:0007669"/>
    <property type="project" value="UniProtKB-KW"/>
</dbReference>
<feature type="transmembrane region" description="Helical" evidence="12">
    <location>
        <begin position="12"/>
        <end position="32"/>
    </location>
</feature>
<keyword evidence="7" id="KW-0808">Transferase</keyword>
<dbReference type="GO" id="GO:0004180">
    <property type="term" value="F:carboxypeptidase activity"/>
    <property type="evidence" value="ECO:0007669"/>
    <property type="project" value="UniProtKB-KW"/>
</dbReference>
<evidence type="ECO:0000256" key="7">
    <source>
        <dbReference type="ARBA" id="ARBA00022679"/>
    </source>
</evidence>
<dbReference type="Pfam" id="PF06832">
    <property type="entry name" value="BiPBP_C"/>
    <property type="match status" value="1"/>
</dbReference>
<evidence type="ECO:0000256" key="1">
    <source>
        <dbReference type="ARBA" id="ARBA00004752"/>
    </source>
</evidence>
<dbReference type="EMBL" id="FNVS01000001">
    <property type="protein sequence ID" value="SEF41123.1"/>
    <property type="molecule type" value="Genomic_DNA"/>
</dbReference>
<proteinExistence type="inferred from homology"/>
<dbReference type="Pfam" id="PF00905">
    <property type="entry name" value="Transpeptidase"/>
    <property type="match status" value="1"/>
</dbReference>
<dbReference type="GO" id="GO:0009252">
    <property type="term" value="P:peptidoglycan biosynthetic process"/>
    <property type="evidence" value="ECO:0007669"/>
    <property type="project" value="InterPro"/>
</dbReference>
<keyword evidence="9" id="KW-0511">Multifunctional enzyme</keyword>
<comment type="pathway">
    <text evidence="1">Cell wall biogenesis; peptidoglycan biosynthesis.</text>
</comment>
<dbReference type="InterPro" id="IPR050396">
    <property type="entry name" value="Glycosyltr_51/Transpeptidase"/>
</dbReference>
<dbReference type="Gene3D" id="1.10.3810.10">
    <property type="entry name" value="Biosynthetic peptidoglycan transglycosylase-like"/>
    <property type="match status" value="1"/>
</dbReference>
<dbReference type="EC" id="2.4.99.28" evidence="10"/>
<evidence type="ECO:0000256" key="6">
    <source>
        <dbReference type="ARBA" id="ARBA00022676"/>
    </source>
</evidence>
<dbReference type="InterPro" id="IPR001460">
    <property type="entry name" value="PCN-bd_Tpept"/>
</dbReference>
<evidence type="ECO:0000259" key="15">
    <source>
        <dbReference type="Pfam" id="PF06832"/>
    </source>
</evidence>
<comment type="similarity">
    <text evidence="3">In the N-terminal section; belongs to the glycosyltransferase 51 family.</text>
</comment>
<name>A0A8G2BTJ2_9BACT</name>
<evidence type="ECO:0000313" key="17">
    <source>
        <dbReference type="Proteomes" id="UP000236725"/>
    </source>
</evidence>
<evidence type="ECO:0000256" key="4">
    <source>
        <dbReference type="ARBA" id="ARBA00022645"/>
    </source>
</evidence>
<dbReference type="PANTHER" id="PTHR32282:SF15">
    <property type="entry name" value="PENICILLIN-BINDING PROTEIN 1C"/>
    <property type="match status" value="1"/>
</dbReference>
<dbReference type="InterPro" id="IPR001264">
    <property type="entry name" value="Glyco_trans_51"/>
</dbReference>
<evidence type="ECO:0000313" key="16">
    <source>
        <dbReference type="EMBL" id="SEF41123.1"/>
    </source>
</evidence>
<keyword evidence="12" id="KW-1133">Transmembrane helix</keyword>
<dbReference type="InterPro" id="IPR009647">
    <property type="entry name" value="PBP_C"/>
</dbReference>
<keyword evidence="8" id="KW-0378">Hydrolase</keyword>
<keyword evidence="5" id="KW-0645">Protease</keyword>
<comment type="caution">
    <text evidence="16">The sequence shown here is derived from an EMBL/GenBank/DDBJ whole genome shotgun (WGS) entry which is preliminary data.</text>
</comment>
<evidence type="ECO:0000256" key="3">
    <source>
        <dbReference type="ARBA" id="ARBA00007739"/>
    </source>
</evidence>
<keyword evidence="4" id="KW-0121">Carboxypeptidase</keyword>
<sequence length="792" mass="88950">MFYKNIKRRPVKLLMSLVALLGILWGIMYIIVPRTLFPDIYSTLLYSAEGNLLGARIAPDGQWRFPATDSLPEKFAKCLITYEDKRFYYHPGVDIVAITRALKLNSQAKRIISGGSTLTMQLARIARGNKQRSFYEKGIEMCWAVFLETIYSKNEILNLYASHAPFGGNVIGAETAAWRYFGRSLDNLSWAEYATLAVLPNSPAMIHPGRNRKQLKDKRDKLLGLLVNQNIIDSTEYELSCMEPLPDAPLPLPNDAPHLLERLAADMPGERITTSVKQTLQQQVQEMVNRYALEYSSNHINNLAAIITNVETGEVIAYAGNVTLKGDDKKGNQVDIIISPRSTGSILKPLLYAGMLHDGLILPSTLISDVPLNINGFMPQNFNKTFYGAVPAHVAIERSLNVPLVRMLSQYNTGRFMQLLKTWGMTTLRFPEEHYGASLILGGAEGTLWDLTGMYASISRVLSHYRKYNGRYNAADIHPLSPFPVIERNPVQYVTDKRLTDIPSLSAASLWFTAEAMSALNRPEEEADWQQFESMKKIAWKTGTSYGGRDAWAIGFTPHYAVGVWVGNASGEGRPGLTGVGNAAPVLFDLFSLLPGNDWFDMPYDEMEQVAICRHSGHKASAICEQVDTLYIPRSGNNTTICPYHKLVHLSANGKYRVNSSCESINNMITRSWFILPPSQEYYYKNYHIDYIPLPPFKPGCEQVQSRQIELIYPEHNAVLFLPKGFSGQQEKFVFKAAHARKEATIYWHLDKSYLGETTGNHQIACIVPAGKHLLTLIDNSGNQRKIMFEVK</sequence>
<keyword evidence="12" id="KW-0472">Membrane</keyword>
<reference evidence="16 17" key="1">
    <citation type="submission" date="2016-10" db="EMBL/GenBank/DDBJ databases">
        <authorList>
            <person name="Varghese N."/>
            <person name="Submissions S."/>
        </authorList>
    </citation>
    <scope>NUCLEOTIDE SEQUENCE [LARGE SCALE GENOMIC DNA]</scope>
    <source>
        <strain evidence="16 17">DSM 29073</strain>
    </source>
</reference>
<dbReference type="Proteomes" id="UP000236725">
    <property type="component" value="Unassembled WGS sequence"/>
</dbReference>
<dbReference type="Pfam" id="PF00912">
    <property type="entry name" value="Transgly"/>
    <property type="match status" value="1"/>
</dbReference>
<dbReference type="NCBIfam" id="TIGR02073">
    <property type="entry name" value="PBP_1c"/>
    <property type="match status" value="1"/>
</dbReference>
<evidence type="ECO:0000256" key="11">
    <source>
        <dbReference type="ARBA" id="ARBA00049902"/>
    </source>
</evidence>
<keyword evidence="17" id="KW-1185">Reference proteome</keyword>
<dbReference type="SUPFAM" id="SSF56601">
    <property type="entry name" value="beta-lactamase/transpeptidase-like"/>
    <property type="match status" value="1"/>
</dbReference>
<comment type="catalytic activity">
    <reaction evidence="11">
        <text>[GlcNAc-(1-&gt;4)-Mur2Ac(oyl-L-Ala-gamma-D-Glu-L-Lys-D-Ala-D-Ala)](n)-di-trans,octa-cis-undecaprenyl diphosphate + beta-D-GlcNAc-(1-&gt;4)-Mur2Ac(oyl-L-Ala-gamma-D-Glu-L-Lys-D-Ala-D-Ala)-di-trans,octa-cis-undecaprenyl diphosphate = [GlcNAc-(1-&gt;4)-Mur2Ac(oyl-L-Ala-gamma-D-Glu-L-Lys-D-Ala-D-Ala)](n+1)-di-trans,octa-cis-undecaprenyl diphosphate + di-trans,octa-cis-undecaprenyl diphosphate + H(+)</text>
        <dbReference type="Rhea" id="RHEA:23708"/>
        <dbReference type="Rhea" id="RHEA-COMP:9602"/>
        <dbReference type="Rhea" id="RHEA-COMP:9603"/>
        <dbReference type="ChEBI" id="CHEBI:15378"/>
        <dbReference type="ChEBI" id="CHEBI:58405"/>
        <dbReference type="ChEBI" id="CHEBI:60033"/>
        <dbReference type="ChEBI" id="CHEBI:78435"/>
        <dbReference type="EC" id="2.4.99.28"/>
    </reaction>
</comment>
<protein>
    <recommendedName>
        <fullName evidence="10">peptidoglycan glycosyltransferase</fullName>
        <ecNumber evidence="10">2.4.99.28</ecNumber>
    </recommendedName>
</protein>
<gene>
    <name evidence="16" type="ORF">SAMN05444001_10169</name>
</gene>
<dbReference type="InterPro" id="IPR012338">
    <property type="entry name" value="Beta-lactam/transpept-like"/>
</dbReference>
<comment type="similarity">
    <text evidence="2">In the C-terminal section; belongs to the transpeptidase family.</text>
</comment>
<evidence type="ECO:0000256" key="8">
    <source>
        <dbReference type="ARBA" id="ARBA00022801"/>
    </source>
</evidence>
<evidence type="ECO:0000259" key="14">
    <source>
        <dbReference type="Pfam" id="PF00912"/>
    </source>
</evidence>
<evidence type="ECO:0000256" key="12">
    <source>
        <dbReference type="SAM" id="Phobius"/>
    </source>
</evidence>
<dbReference type="SUPFAM" id="SSF53955">
    <property type="entry name" value="Lysozyme-like"/>
    <property type="match status" value="1"/>
</dbReference>
<evidence type="ECO:0000259" key="13">
    <source>
        <dbReference type="Pfam" id="PF00905"/>
    </source>
</evidence>
<feature type="domain" description="Penicillin-binding protein transpeptidase" evidence="13">
    <location>
        <begin position="304"/>
        <end position="436"/>
    </location>
</feature>
<dbReference type="AlphaFoldDB" id="A0A8G2BTJ2"/>
<dbReference type="GO" id="GO:0008658">
    <property type="term" value="F:penicillin binding"/>
    <property type="evidence" value="ECO:0007669"/>
    <property type="project" value="InterPro"/>
</dbReference>